<evidence type="ECO:0000313" key="3">
    <source>
        <dbReference type="EMBL" id="SVC13045.1"/>
    </source>
</evidence>
<dbReference type="GO" id="GO:0004252">
    <property type="term" value="F:serine-type endopeptidase activity"/>
    <property type="evidence" value="ECO:0007669"/>
    <property type="project" value="InterPro"/>
</dbReference>
<organism evidence="3">
    <name type="scientific">marine metagenome</name>
    <dbReference type="NCBI Taxonomy" id="408172"/>
    <lineage>
        <taxon>unclassified sequences</taxon>
        <taxon>metagenomes</taxon>
        <taxon>ecological metagenomes</taxon>
    </lineage>
</organism>
<dbReference type="Gene3D" id="2.130.10.120">
    <property type="entry name" value="Prolyl oligopeptidase, N-terminal domain"/>
    <property type="match status" value="1"/>
</dbReference>
<accession>A0A382JMX7</accession>
<evidence type="ECO:0000256" key="1">
    <source>
        <dbReference type="ARBA" id="ARBA00005228"/>
    </source>
</evidence>
<comment type="similarity">
    <text evidence="1">Belongs to the peptidase S9A family.</text>
</comment>
<proteinExistence type="inferred from homology"/>
<dbReference type="AlphaFoldDB" id="A0A382JMX7"/>
<feature type="domain" description="Peptidase S9A N-terminal" evidence="2">
    <location>
        <begin position="8"/>
        <end position="249"/>
    </location>
</feature>
<dbReference type="InterPro" id="IPR023302">
    <property type="entry name" value="Pept_S9A_N"/>
</dbReference>
<dbReference type="SUPFAM" id="SSF50993">
    <property type="entry name" value="Peptidase/esterase 'gauge' domain"/>
    <property type="match status" value="1"/>
</dbReference>
<dbReference type="InterPro" id="IPR051543">
    <property type="entry name" value="Serine_Peptidase_S9A"/>
</dbReference>
<evidence type="ECO:0000259" key="2">
    <source>
        <dbReference type="Pfam" id="PF02897"/>
    </source>
</evidence>
<name>A0A382JMX7_9ZZZZ</name>
<sequence length="250" mass="29353">MTEPTPSAPKRHQEITTHGDTRIDPWFWLRDVEDPATLEYLRAENAHTEAVMAPEEELQERLFLEMRARIKEDDSTVPEKEGEYYYYTRFEEGKQYPIHCRKRGSPDGPEEILINVNELAEGKDYTRVGSWENSPDHKWLAYSVDSDGSEQYTIVIKNLETGELLDEAIPNSYYSLEWANDNRTIFYDVLDENHRPVKIFRHQLGEDPSKDELVYEEKDERFFVGVAKSSSQRFIFVASSGNNMSEWYFM</sequence>
<reference evidence="3" key="1">
    <citation type="submission" date="2018-05" db="EMBL/GenBank/DDBJ databases">
        <authorList>
            <person name="Lanie J.A."/>
            <person name="Ng W.-L."/>
            <person name="Kazmierczak K.M."/>
            <person name="Andrzejewski T.M."/>
            <person name="Davidsen T.M."/>
            <person name="Wayne K.J."/>
            <person name="Tettelin H."/>
            <person name="Glass J.I."/>
            <person name="Rusch D."/>
            <person name="Podicherti R."/>
            <person name="Tsui H.-C.T."/>
            <person name="Winkler M.E."/>
        </authorList>
    </citation>
    <scope>NUCLEOTIDE SEQUENCE</scope>
</reference>
<dbReference type="EMBL" id="UINC01075148">
    <property type="protein sequence ID" value="SVC13045.1"/>
    <property type="molecule type" value="Genomic_DNA"/>
</dbReference>
<dbReference type="PANTHER" id="PTHR11757">
    <property type="entry name" value="PROTEASE FAMILY S9A OLIGOPEPTIDASE"/>
    <property type="match status" value="1"/>
</dbReference>
<dbReference type="Pfam" id="PF02897">
    <property type="entry name" value="Peptidase_S9_N"/>
    <property type="match status" value="1"/>
</dbReference>
<feature type="non-terminal residue" evidence="3">
    <location>
        <position position="250"/>
    </location>
</feature>
<gene>
    <name evidence="3" type="ORF">METZ01_LOCUS265899</name>
</gene>
<protein>
    <recommendedName>
        <fullName evidence="2">Peptidase S9A N-terminal domain-containing protein</fullName>
    </recommendedName>
</protein>
<dbReference type="PANTHER" id="PTHR11757:SF19">
    <property type="entry name" value="PROLYL ENDOPEPTIDASE-LIKE"/>
    <property type="match status" value="1"/>
</dbReference>